<keyword evidence="2" id="KW-1185">Reference proteome</keyword>
<dbReference type="AlphaFoldDB" id="A0A8J8T927"/>
<sequence length="360" mass="42049">MSQATLHFPNHHIRIVFSALVSGTLDLIQFPKQIEVGLSQHLSLPVQLLQKINSVVIIVDDYPFSLTFVGTGKLGSNTTIKFDLYSNAYSRYYPSSLLLNQYNAFFNFEECNYLVKSGNSNRFEAYSHFKRLANPTIGFVQIEDIDHYLKFLQNHWRIKLLDPWISDFMILCRRDREFRVNTLEINSAWRTVDNIGKLIIEEKLIIIITEDEEWNLRLVDSIDLLPNSIEIRVTNCMNCAFQLLLLISKKKKDLKSLTVKIIPCTRQLPDYLQIIYMGIGAFQQLEKLNISVFENDKDWYKRIRELLDLNISLRKVEIFVIAASTSYESKQLSSHEIKKIQQELQYLRLVPCHLTFSLQT</sequence>
<evidence type="ECO:0000313" key="2">
    <source>
        <dbReference type="Proteomes" id="UP000785679"/>
    </source>
</evidence>
<reference evidence="1" key="1">
    <citation type="submission" date="2019-06" db="EMBL/GenBank/DDBJ databases">
        <authorList>
            <person name="Zheng W."/>
        </authorList>
    </citation>
    <scope>NUCLEOTIDE SEQUENCE</scope>
    <source>
        <strain evidence="1">QDHG01</strain>
    </source>
</reference>
<evidence type="ECO:0000313" key="1">
    <source>
        <dbReference type="EMBL" id="TNV86794.1"/>
    </source>
</evidence>
<protein>
    <submittedName>
        <fullName evidence="1">Uncharacterized protein</fullName>
    </submittedName>
</protein>
<gene>
    <name evidence="1" type="ORF">FGO68_gene13857</name>
</gene>
<accession>A0A8J8T927</accession>
<proteinExistence type="predicted"/>
<organism evidence="1 2">
    <name type="scientific">Halteria grandinella</name>
    <dbReference type="NCBI Taxonomy" id="5974"/>
    <lineage>
        <taxon>Eukaryota</taxon>
        <taxon>Sar</taxon>
        <taxon>Alveolata</taxon>
        <taxon>Ciliophora</taxon>
        <taxon>Intramacronucleata</taxon>
        <taxon>Spirotrichea</taxon>
        <taxon>Stichotrichia</taxon>
        <taxon>Sporadotrichida</taxon>
        <taxon>Halteriidae</taxon>
        <taxon>Halteria</taxon>
    </lineage>
</organism>
<comment type="caution">
    <text evidence="1">The sequence shown here is derived from an EMBL/GenBank/DDBJ whole genome shotgun (WGS) entry which is preliminary data.</text>
</comment>
<dbReference type="EMBL" id="RRYP01000834">
    <property type="protein sequence ID" value="TNV86794.1"/>
    <property type="molecule type" value="Genomic_DNA"/>
</dbReference>
<dbReference type="Proteomes" id="UP000785679">
    <property type="component" value="Unassembled WGS sequence"/>
</dbReference>
<name>A0A8J8T927_HALGN</name>